<dbReference type="AlphaFoldDB" id="A0A8F5CC99"/>
<evidence type="ECO:0000256" key="3">
    <source>
        <dbReference type="ARBA" id="ARBA00017335"/>
    </source>
</evidence>
<comment type="subcellular location">
    <subcellularLocation>
        <location evidence="1">Plastid</location>
    </subcellularLocation>
</comment>
<evidence type="ECO:0000313" key="5">
    <source>
        <dbReference type="EMBL" id="QXJ41076.1"/>
    </source>
</evidence>
<evidence type="ECO:0000256" key="1">
    <source>
        <dbReference type="ARBA" id="ARBA00004474"/>
    </source>
</evidence>
<dbReference type="Pfam" id="PF10705">
    <property type="entry name" value="Ycf15"/>
    <property type="match status" value="1"/>
</dbReference>
<keyword evidence="5" id="KW-0150">Chloroplast</keyword>
<name>A0A8F5CC99_9LAMI</name>
<evidence type="ECO:0000256" key="4">
    <source>
        <dbReference type="ARBA" id="ARBA00022640"/>
    </source>
</evidence>
<dbReference type="EMBL" id="MW928532">
    <property type="protein sequence ID" value="QXJ41076.1"/>
    <property type="molecule type" value="Genomic_DNA"/>
</dbReference>
<gene>
    <name evidence="5" type="primary">ycf15</name>
</gene>
<dbReference type="RefSeq" id="YP_010510904.1">
    <property type="nucleotide sequence ID" value="NC_067499.1"/>
</dbReference>
<dbReference type="GeneID" id="76304256"/>
<dbReference type="GeneID" id="76304149"/>
<organism evidence="5">
    <name type="scientific">Schnabelia tetrodonta</name>
    <dbReference type="NCBI Taxonomy" id="2290804"/>
    <lineage>
        <taxon>Eukaryota</taxon>
        <taxon>Viridiplantae</taxon>
        <taxon>Streptophyta</taxon>
        <taxon>Embryophyta</taxon>
        <taxon>Tracheophyta</taxon>
        <taxon>Spermatophyta</taxon>
        <taxon>Magnoliopsida</taxon>
        <taxon>eudicotyledons</taxon>
        <taxon>Gunneridae</taxon>
        <taxon>Pentapetalae</taxon>
        <taxon>asterids</taxon>
        <taxon>lamiids</taxon>
        <taxon>Lamiales</taxon>
        <taxon>Lamiaceae</taxon>
        <taxon>Ajugoideae</taxon>
        <taxon>Teucrieae</taxon>
        <taxon>Schnabelia</taxon>
    </lineage>
</organism>
<protein>
    <recommendedName>
        <fullName evidence="3">Uncharacterized protein ycf15</fullName>
    </recommendedName>
</protein>
<comment type="similarity">
    <text evidence="2">Belongs to the ycf15 family.</text>
</comment>
<geneLocation type="chloroplast" evidence="5"/>
<reference evidence="5" key="1">
    <citation type="submission" date="2021-04" db="EMBL/GenBank/DDBJ databases">
        <authorList>
            <person name="Zhuo W."/>
            <person name="Ren F."/>
        </authorList>
    </citation>
    <scope>NUCLEOTIDE SEQUENCE</scope>
</reference>
<dbReference type="RefSeq" id="YP_010510886.1">
    <property type="nucleotide sequence ID" value="NC_067499.1"/>
</dbReference>
<dbReference type="InterPro" id="IPR019645">
    <property type="entry name" value="Uncharacterised_Ycf15"/>
</dbReference>
<proteinExistence type="inferred from homology"/>
<dbReference type="GO" id="GO:0009536">
    <property type="term" value="C:plastid"/>
    <property type="evidence" value="ECO:0007669"/>
    <property type="project" value="UniProtKB-SubCell"/>
</dbReference>
<keyword evidence="4 5" id="KW-0934">Plastid</keyword>
<evidence type="ECO:0000256" key="2">
    <source>
        <dbReference type="ARBA" id="ARBA00009896"/>
    </source>
</evidence>
<dbReference type="EMBL" id="MW928532">
    <property type="protein sequence ID" value="QXJ41097.1"/>
    <property type="molecule type" value="Genomic_DNA"/>
</dbReference>
<sequence length="48" mass="5559">MVVRCPNKNSCLGSEQPVQIFTTKKYWILFRIGPERRRKGGMPTGVDY</sequence>
<accession>A0A8F5CC99</accession>